<keyword evidence="3" id="KW-1185">Reference proteome</keyword>
<name>A0A9P9EL00_9PLEO</name>
<feature type="compositionally biased region" description="Polar residues" evidence="1">
    <location>
        <begin position="1"/>
        <end position="11"/>
    </location>
</feature>
<reference evidence="2" key="1">
    <citation type="journal article" date="2021" name="Nat. Commun.">
        <title>Genetic determinants of endophytism in the Arabidopsis root mycobiome.</title>
        <authorList>
            <person name="Mesny F."/>
            <person name="Miyauchi S."/>
            <person name="Thiergart T."/>
            <person name="Pickel B."/>
            <person name="Atanasova L."/>
            <person name="Karlsson M."/>
            <person name="Huettel B."/>
            <person name="Barry K.W."/>
            <person name="Haridas S."/>
            <person name="Chen C."/>
            <person name="Bauer D."/>
            <person name="Andreopoulos W."/>
            <person name="Pangilinan J."/>
            <person name="LaButti K."/>
            <person name="Riley R."/>
            <person name="Lipzen A."/>
            <person name="Clum A."/>
            <person name="Drula E."/>
            <person name="Henrissat B."/>
            <person name="Kohler A."/>
            <person name="Grigoriev I.V."/>
            <person name="Martin F.M."/>
            <person name="Hacquard S."/>
        </authorList>
    </citation>
    <scope>NUCLEOTIDE SEQUENCE</scope>
    <source>
        <strain evidence="2">MPI-CAGE-CH-0243</strain>
    </source>
</reference>
<organism evidence="2 3">
    <name type="scientific">Dendryphion nanum</name>
    <dbReference type="NCBI Taxonomy" id="256645"/>
    <lineage>
        <taxon>Eukaryota</taxon>
        <taxon>Fungi</taxon>
        <taxon>Dikarya</taxon>
        <taxon>Ascomycota</taxon>
        <taxon>Pezizomycotina</taxon>
        <taxon>Dothideomycetes</taxon>
        <taxon>Pleosporomycetidae</taxon>
        <taxon>Pleosporales</taxon>
        <taxon>Torulaceae</taxon>
        <taxon>Dendryphion</taxon>
    </lineage>
</organism>
<dbReference type="AlphaFoldDB" id="A0A9P9EL00"/>
<evidence type="ECO:0000256" key="1">
    <source>
        <dbReference type="SAM" id="MobiDB-lite"/>
    </source>
</evidence>
<evidence type="ECO:0000313" key="2">
    <source>
        <dbReference type="EMBL" id="KAH7139032.1"/>
    </source>
</evidence>
<sequence>MQSAPTNNNDGKSFETAKESEMYKRDRSQDSYVVLDATRGIFIQTTLAEAREYFNIGHPVYDYPDHRVTEWAPPLLEFKSLEAFGYQMQQIDDIEDEILKAAEKRYEESDKG</sequence>
<protein>
    <submittedName>
        <fullName evidence="2">Uncharacterized protein</fullName>
    </submittedName>
</protein>
<evidence type="ECO:0000313" key="3">
    <source>
        <dbReference type="Proteomes" id="UP000700596"/>
    </source>
</evidence>
<gene>
    <name evidence="2" type="ORF">B0J11DRAFT_501214</name>
</gene>
<dbReference type="EMBL" id="JAGMWT010000001">
    <property type="protein sequence ID" value="KAH7139032.1"/>
    <property type="molecule type" value="Genomic_DNA"/>
</dbReference>
<feature type="compositionally biased region" description="Basic and acidic residues" evidence="1">
    <location>
        <begin position="12"/>
        <end position="27"/>
    </location>
</feature>
<proteinExistence type="predicted"/>
<dbReference type="Proteomes" id="UP000700596">
    <property type="component" value="Unassembled WGS sequence"/>
</dbReference>
<feature type="region of interest" description="Disordered" evidence="1">
    <location>
        <begin position="1"/>
        <end position="27"/>
    </location>
</feature>
<accession>A0A9P9EL00</accession>
<comment type="caution">
    <text evidence="2">The sequence shown here is derived from an EMBL/GenBank/DDBJ whole genome shotgun (WGS) entry which is preliminary data.</text>
</comment>